<dbReference type="AlphaFoldDB" id="A0AAD6Z6Q0"/>
<feature type="compositionally biased region" description="Basic and acidic residues" evidence="1">
    <location>
        <begin position="331"/>
        <end position="340"/>
    </location>
</feature>
<dbReference type="EMBL" id="JARIHO010000083">
    <property type="protein sequence ID" value="KAJ7309122.1"/>
    <property type="molecule type" value="Genomic_DNA"/>
</dbReference>
<evidence type="ECO:0000256" key="1">
    <source>
        <dbReference type="SAM" id="MobiDB-lite"/>
    </source>
</evidence>
<organism evidence="2 3">
    <name type="scientific">Mycena albidolilacea</name>
    <dbReference type="NCBI Taxonomy" id="1033008"/>
    <lineage>
        <taxon>Eukaryota</taxon>
        <taxon>Fungi</taxon>
        <taxon>Dikarya</taxon>
        <taxon>Basidiomycota</taxon>
        <taxon>Agaricomycotina</taxon>
        <taxon>Agaricomycetes</taxon>
        <taxon>Agaricomycetidae</taxon>
        <taxon>Agaricales</taxon>
        <taxon>Marasmiineae</taxon>
        <taxon>Mycenaceae</taxon>
        <taxon>Mycena</taxon>
    </lineage>
</organism>
<gene>
    <name evidence="2" type="ORF">DFH08DRAFT_1050118</name>
</gene>
<reference evidence="2" key="1">
    <citation type="submission" date="2023-03" db="EMBL/GenBank/DDBJ databases">
        <title>Massive genome expansion in bonnet fungi (Mycena s.s.) driven by repeated elements and novel gene families across ecological guilds.</title>
        <authorList>
            <consortium name="Lawrence Berkeley National Laboratory"/>
            <person name="Harder C.B."/>
            <person name="Miyauchi S."/>
            <person name="Viragh M."/>
            <person name="Kuo A."/>
            <person name="Thoen E."/>
            <person name="Andreopoulos B."/>
            <person name="Lu D."/>
            <person name="Skrede I."/>
            <person name="Drula E."/>
            <person name="Henrissat B."/>
            <person name="Morin E."/>
            <person name="Kohler A."/>
            <person name="Barry K."/>
            <person name="LaButti K."/>
            <person name="Morin E."/>
            <person name="Salamov A."/>
            <person name="Lipzen A."/>
            <person name="Mereny Z."/>
            <person name="Hegedus B."/>
            <person name="Baldrian P."/>
            <person name="Stursova M."/>
            <person name="Weitz H."/>
            <person name="Taylor A."/>
            <person name="Grigoriev I.V."/>
            <person name="Nagy L.G."/>
            <person name="Martin F."/>
            <person name="Kauserud H."/>
        </authorList>
    </citation>
    <scope>NUCLEOTIDE SEQUENCE</scope>
    <source>
        <strain evidence="2">CBHHK002</strain>
    </source>
</reference>
<feature type="compositionally biased region" description="Basic and acidic residues" evidence="1">
    <location>
        <begin position="380"/>
        <end position="399"/>
    </location>
</feature>
<evidence type="ECO:0000313" key="3">
    <source>
        <dbReference type="Proteomes" id="UP001218218"/>
    </source>
</evidence>
<dbReference type="Proteomes" id="UP001218218">
    <property type="component" value="Unassembled WGS sequence"/>
</dbReference>
<feature type="compositionally biased region" description="Basic and acidic residues" evidence="1">
    <location>
        <begin position="350"/>
        <end position="362"/>
    </location>
</feature>
<proteinExistence type="predicted"/>
<feature type="region of interest" description="Disordered" evidence="1">
    <location>
        <begin position="321"/>
        <end position="399"/>
    </location>
</feature>
<evidence type="ECO:0008006" key="4">
    <source>
        <dbReference type="Google" id="ProtNLM"/>
    </source>
</evidence>
<sequence>MVQLCWKCGAPSAAATATASPILPPLLDSHRLLRSNDAPLDSEIPSIRDFISDGQNQVEILNSQINNLGGMIARLTRKRDEMAEHVLQHRVALSPVRRVPAELVCEILAMSLSNNDGGDDDNDGFKFPNAPPWHLGHICRFWRRTALAYPAFWSSITIPCYSHHVHFPPDAIKIQLRRSSKATLTVCWSAQYDDDTPDPRAVDLVVSHSSRWRALLLDIDYYYVELDWLCATAGRLVALETFVLRAHQLDGNPDMGFPDIFSPAPRLRNVLLTDWKLGSSAPLPKIPWAQITSYRGTFKADSQVEILEAARNLLSCSLGFRSESSTPEQDSSGHDGDRKRPQATGNPSKRKSDAAPIDREGGGRSTTEANRARRGRRRQTRETGGGRERRKGRGGEEVKKCHIMGEKIVKRTNRAYSSRLRRRTEAALEALELCKHNTVEDLHFVVGWTEWNARWTLKVLQAAQLRISGELSVDVSGLCLDALFDGHKTVLPCQCDHRKLGALKKRRFSRLCMPPYGPGRQFLSASQSAIRGMHGTQR</sequence>
<evidence type="ECO:0000313" key="2">
    <source>
        <dbReference type="EMBL" id="KAJ7309122.1"/>
    </source>
</evidence>
<name>A0AAD6Z6Q0_9AGAR</name>
<protein>
    <recommendedName>
        <fullName evidence="4">F-box domain-containing protein</fullName>
    </recommendedName>
</protein>
<keyword evidence="3" id="KW-1185">Reference proteome</keyword>
<comment type="caution">
    <text evidence="2">The sequence shown here is derived from an EMBL/GenBank/DDBJ whole genome shotgun (WGS) entry which is preliminary data.</text>
</comment>
<accession>A0AAD6Z6Q0</accession>